<dbReference type="EMBL" id="BAAAHQ010000016">
    <property type="protein sequence ID" value="GAA0931023.1"/>
    <property type="molecule type" value="Genomic_DNA"/>
</dbReference>
<dbReference type="SUPFAM" id="SSF53098">
    <property type="entry name" value="Ribonuclease H-like"/>
    <property type="match status" value="1"/>
</dbReference>
<organism evidence="3 4">
    <name type="scientific">Nonomuraea longicatena</name>
    <dbReference type="NCBI Taxonomy" id="83682"/>
    <lineage>
        <taxon>Bacteria</taxon>
        <taxon>Bacillati</taxon>
        <taxon>Actinomycetota</taxon>
        <taxon>Actinomycetes</taxon>
        <taxon>Streptosporangiales</taxon>
        <taxon>Streptosporangiaceae</taxon>
        <taxon>Nonomuraea</taxon>
    </lineage>
</organism>
<feature type="compositionally biased region" description="Basic and acidic residues" evidence="1">
    <location>
        <begin position="502"/>
        <end position="512"/>
    </location>
</feature>
<name>A0ABP4A5B7_9ACTN</name>
<dbReference type="Gene3D" id="3.30.420.10">
    <property type="entry name" value="Ribonuclease H-like superfamily/Ribonuclease H"/>
    <property type="match status" value="1"/>
</dbReference>
<evidence type="ECO:0000313" key="3">
    <source>
        <dbReference type="EMBL" id="GAA0931023.1"/>
    </source>
</evidence>
<feature type="domain" description="Integrase catalytic" evidence="2">
    <location>
        <begin position="92"/>
        <end position="315"/>
    </location>
</feature>
<accession>A0ABP4A5B7</accession>
<dbReference type="Proteomes" id="UP001501578">
    <property type="component" value="Unassembled WGS sequence"/>
</dbReference>
<proteinExistence type="predicted"/>
<dbReference type="InterPro" id="IPR012337">
    <property type="entry name" value="RNaseH-like_sf"/>
</dbReference>
<evidence type="ECO:0000256" key="1">
    <source>
        <dbReference type="SAM" id="MobiDB-lite"/>
    </source>
</evidence>
<dbReference type="InterPro" id="IPR015378">
    <property type="entry name" value="Transposase-like_Mu_C"/>
</dbReference>
<dbReference type="PROSITE" id="PS50994">
    <property type="entry name" value="INTEGRASE"/>
    <property type="match status" value="1"/>
</dbReference>
<evidence type="ECO:0000259" key="2">
    <source>
        <dbReference type="PROSITE" id="PS50994"/>
    </source>
</evidence>
<protein>
    <submittedName>
        <fullName evidence="3">DDE-type integrase/transposase/recombinase</fullName>
    </submittedName>
</protein>
<evidence type="ECO:0000313" key="4">
    <source>
        <dbReference type="Proteomes" id="UP001501578"/>
    </source>
</evidence>
<sequence length="532" mass="58996">MPTGRVDPRVVVAVHQAVREQTGQSSGTRSRMRRRVQQLLVAEHGVEAPALPARSTFYRLVDRVARGRHTFGSARTRRSLAKQPDRMHGTVIALRPGELVEIDSTPLDVRVVLDNGTVDRVELTGMVDIATRTLAAAVLRPTTKAVDAALLLARALTPEPMRPGWSDALRMARSVLPHHRLVPLDQRLEQAAARPVIVPETIVCDHGKAFMSRTFRSACRALGTNVQPTHPGTPTDNAVAERTLQSVGTLFAQHVAGYVGSSVERRGEKAERAAVWSMAELQDLLDEWVVGCWQNRPHDGLRHPLTPGQRLTPNEQYAALVEIAGYVPVALASDDYIELLPVEWRAITPAGIKINHRVYDCPELVPYRRQHSGVDRHKGLWEVHHDPYDVTRIWVRNHHDSGWITVPWKHLRTAPAPFGEAAWSHGRRLAARRGTDPVTERQIAEAVDTLLDTAGRGPDNRQPRARRDARIAGRTRASAPIWPAPAPTGSSPTETPANAEGDVERQGNDSERVAKVVPLGIYDAREEAKKWW</sequence>
<dbReference type="Pfam" id="PF09299">
    <property type="entry name" value="Mu-transpos_C"/>
    <property type="match status" value="1"/>
</dbReference>
<dbReference type="InterPro" id="IPR036397">
    <property type="entry name" value="RNaseH_sf"/>
</dbReference>
<feature type="compositionally biased region" description="Basic and acidic residues" evidence="1">
    <location>
        <begin position="458"/>
        <end position="471"/>
    </location>
</feature>
<comment type="caution">
    <text evidence="3">The sequence shown here is derived from an EMBL/GenBank/DDBJ whole genome shotgun (WGS) entry which is preliminary data.</text>
</comment>
<feature type="region of interest" description="Disordered" evidence="1">
    <location>
        <begin position="452"/>
        <end position="512"/>
    </location>
</feature>
<keyword evidence="4" id="KW-1185">Reference proteome</keyword>
<gene>
    <name evidence="3" type="ORF">GCM10009560_35860</name>
</gene>
<reference evidence="4" key="1">
    <citation type="journal article" date="2019" name="Int. J. Syst. Evol. Microbiol.">
        <title>The Global Catalogue of Microorganisms (GCM) 10K type strain sequencing project: providing services to taxonomists for standard genome sequencing and annotation.</title>
        <authorList>
            <consortium name="The Broad Institute Genomics Platform"/>
            <consortium name="The Broad Institute Genome Sequencing Center for Infectious Disease"/>
            <person name="Wu L."/>
            <person name="Ma J."/>
        </authorList>
    </citation>
    <scope>NUCLEOTIDE SEQUENCE [LARGE SCALE GENOMIC DNA]</scope>
    <source>
        <strain evidence="4">JCM 11136</strain>
    </source>
</reference>
<dbReference type="InterPro" id="IPR001584">
    <property type="entry name" value="Integrase_cat-core"/>
</dbReference>